<dbReference type="AlphaFoldDB" id="F4KZ26"/>
<dbReference type="RefSeq" id="WP_013767250.1">
    <property type="nucleotide sequence ID" value="NC_015510.1"/>
</dbReference>
<reference key="2">
    <citation type="submission" date="2011-04" db="EMBL/GenBank/DDBJ databases">
        <title>Complete sequence of chromosome of Haliscomenobacter hydrossis DSM 1100.</title>
        <authorList>
            <consortium name="US DOE Joint Genome Institute (JGI-PGF)"/>
            <person name="Lucas S."/>
            <person name="Han J."/>
            <person name="Lapidus A."/>
            <person name="Bruce D."/>
            <person name="Goodwin L."/>
            <person name="Pitluck S."/>
            <person name="Peters L."/>
            <person name="Kyrpides N."/>
            <person name="Mavromatis K."/>
            <person name="Ivanova N."/>
            <person name="Ovchinnikova G."/>
            <person name="Pagani I."/>
            <person name="Daligault H."/>
            <person name="Detter J.C."/>
            <person name="Han C."/>
            <person name="Land M."/>
            <person name="Hauser L."/>
            <person name="Markowitz V."/>
            <person name="Cheng J.-F."/>
            <person name="Hugenholtz P."/>
            <person name="Woyke T."/>
            <person name="Wu D."/>
            <person name="Verbarg S."/>
            <person name="Frueling A."/>
            <person name="Brambilla E."/>
            <person name="Klenk H.-P."/>
            <person name="Eisen J.A."/>
        </authorList>
    </citation>
    <scope>NUCLEOTIDE SEQUENCE</scope>
    <source>
        <strain>DSM 1100</strain>
    </source>
</reference>
<organism evidence="2 3">
    <name type="scientific">Haliscomenobacter hydrossis (strain ATCC 27775 / DSM 1100 / LMG 10767 / O)</name>
    <dbReference type="NCBI Taxonomy" id="760192"/>
    <lineage>
        <taxon>Bacteria</taxon>
        <taxon>Pseudomonadati</taxon>
        <taxon>Bacteroidota</taxon>
        <taxon>Saprospiria</taxon>
        <taxon>Saprospirales</taxon>
        <taxon>Haliscomenobacteraceae</taxon>
        <taxon>Haliscomenobacter</taxon>
    </lineage>
</organism>
<dbReference type="HOGENOM" id="CLU_177656_0_0_10"/>
<keyword evidence="1" id="KW-0472">Membrane</keyword>
<reference evidence="2 3" key="1">
    <citation type="journal article" date="2011" name="Stand. Genomic Sci.">
        <title>Complete genome sequence of Haliscomenobacter hydrossis type strain (O).</title>
        <authorList>
            <consortium name="US DOE Joint Genome Institute (JGI-PGF)"/>
            <person name="Daligault H."/>
            <person name="Lapidus A."/>
            <person name="Zeytun A."/>
            <person name="Nolan M."/>
            <person name="Lucas S."/>
            <person name="Del Rio T.G."/>
            <person name="Tice H."/>
            <person name="Cheng J.F."/>
            <person name="Tapia R."/>
            <person name="Han C."/>
            <person name="Goodwin L."/>
            <person name="Pitluck S."/>
            <person name="Liolios K."/>
            <person name="Pagani I."/>
            <person name="Ivanova N."/>
            <person name="Huntemann M."/>
            <person name="Mavromatis K."/>
            <person name="Mikhailova N."/>
            <person name="Pati A."/>
            <person name="Chen A."/>
            <person name="Palaniappan K."/>
            <person name="Land M."/>
            <person name="Hauser L."/>
            <person name="Brambilla E.M."/>
            <person name="Rohde M."/>
            <person name="Verbarg S."/>
            <person name="Goker M."/>
            <person name="Bristow J."/>
            <person name="Eisen J.A."/>
            <person name="Markowitz V."/>
            <person name="Hugenholtz P."/>
            <person name="Kyrpides N.C."/>
            <person name="Klenk H.P."/>
            <person name="Woyke T."/>
        </authorList>
    </citation>
    <scope>NUCLEOTIDE SEQUENCE [LARGE SCALE GENOMIC DNA]</scope>
    <source>
        <strain evidence="3">ATCC 27775 / DSM 1100 / LMG 10767 / O</strain>
    </source>
</reference>
<evidence type="ECO:0000313" key="3">
    <source>
        <dbReference type="Proteomes" id="UP000008461"/>
    </source>
</evidence>
<keyword evidence="1" id="KW-0812">Transmembrane</keyword>
<dbReference type="Proteomes" id="UP000008461">
    <property type="component" value="Chromosome"/>
</dbReference>
<evidence type="ECO:0000313" key="2">
    <source>
        <dbReference type="EMBL" id="AEE52713.1"/>
    </source>
</evidence>
<dbReference type="KEGG" id="hhy:Halhy_4883"/>
<dbReference type="STRING" id="760192.Halhy_4883"/>
<dbReference type="OrthoDB" id="678747at2"/>
<keyword evidence="3" id="KW-1185">Reference proteome</keyword>
<evidence type="ECO:0000256" key="1">
    <source>
        <dbReference type="SAM" id="Phobius"/>
    </source>
</evidence>
<proteinExistence type="predicted"/>
<feature type="transmembrane region" description="Helical" evidence="1">
    <location>
        <begin position="50"/>
        <end position="72"/>
    </location>
</feature>
<accession>F4KZ26</accession>
<sequence length="87" mass="9480">MSTHKYLKIGLILIALVFLALPTLEAQCPMCKMAVESNLKGGGSAGKGLNAGILYMLATPYVLVGGLAFVWWRNRRRNADAEQQEEA</sequence>
<keyword evidence="1" id="KW-1133">Transmembrane helix</keyword>
<dbReference type="EMBL" id="CP002691">
    <property type="protein sequence ID" value="AEE52713.1"/>
    <property type="molecule type" value="Genomic_DNA"/>
</dbReference>
<gene>
    <name evidence="2" type="ordered locus">Halhy_4883</name>
</gene>
<dbReference type="eggNOG" id="ENOG503120D">
    <property type="taxonomic scope" value="Bacteria"/>
</dbReference>
<protein>
    <submittedName>
        <fullName evidence="2">Uncharacterized protein</fullName>
    </submittedName>
</protein>
<name>F4KZ26_HALH1</name>